<dbReference type="EMBL" id="CP018145">
    <property type="protein sequence ID" value="ASJ55876.1"/>
    <property type="molecule type" value="Genomic_DNA"/>
</dbReference>
<organism evidence="2 3">
    <name type="scientific">Brevibacillus formosus</name>
    <dbReference type="NCBI Taxonomy" id="54913"/>
    <lineage>
        <taxon>Bacteria</taxon>
        <taxon>Bacillati</taxon>
        <taxon>Bacillota</taxon>
        <taxon>Bacilli</taxon>
        <taxon>Bacillales</taxon>
        <taxon>Paenibacillaceae</taxon>
        <taxon>Brevibacillus</taxon>
    </lineage>
</organism>
<dbReference type="Pfam" id="PF16244">
    <property type="entry name" value="DUF4901"/>
    <property type="match status" value="1"/>
</dbReference>
<gene>
    <name evidence="2" type="ORF">BP422_21365</name>
</gene>
<dbReference type="Proteomes" id="UP000197781">
    <property type="component" value="Chromosome"/>
</dbReference>
<dbReference type="AlphaFoldDB" id="A0A220ML73"/>
<feature type="domain" description="YcdB/YcdC repeated" evidence="1">
    <location>
        <begin position="324"/>
        <end position="424"/>
    </location>
</feature>
<evidence type="ECO:0000259" key="1">
    <source>
        <dbReference type="Pfam" id="PF16244"/>
    </source>
</evidence>
<dbReference type="RefSeq" id="WP_088909497.1">
    <property type="nucleotide sequence ID" value="NZ_CP018145.1"/>
</dbReference>
<evidence type="ECO:0000313" key="3">
    <source>
        <dbReference type="Proteomes" id="UP000197781"/>
    </source>
</evidence>
<dbReference type="KEGG" id="bfm:BP422_21365"/>
<evidence type="ECO:0000313" key="2">
    <source>
        <dbReference type="EMBL" id="ASJ55876.1"/>
    </source>
</evidence>
<protein>
    <recommendedName>
        <fullName evidence="1">YcdB/YcdC repeated domain-containing protein</fullName>
    </recommendedName>
</protein>
<dbReference type="InterPro" id="IPR032599">
    <property type="entry name" value="YcdB/YcdC_rep_domain"/>
</dbReference>
<proteinExistence type="predicted"/>
<reference evidence="2 3" key="1">
    <citation type="submission" date="2016-11" db="EMBL/GenBank/DDBJ databases">
        <authorList>
            <person name="Jaros S."/>
            <person name="Januszkiewicz K."/>
            <person name="Wedrychowicz H."/>
        </authorList>
    </citation>
    <scope>NUCLEOTIDE SEQUENCE [LARGE SCALE GENOMIC DNA]</scope>
    <source>
        <strain evidence="2 3">NF2</strain>
    </source>
</reference>
<sequence length="508" mass="58680">MITYPTGAVRETMEKWFGLFPGLRETRLQIRTYDEWELCELEVGHNGTSLEIHKATGYVTKFRLEKNDQKALFHGERINAESATARAIEVAEILYGDHLKEMTRDHLAGLYKETVWRLSYRYSFHGIPFSEVFLQIWLDESGNLTQINYRGFEDFDRRNKPKKPNVMTRDEAKQAFLALYQKNMVLVCDEQDEAKLIYIPDGAALNGVVIHAETGQPTKLSQGSGSLVQDKSEVIQIAGKGQPIILASIPEMEAWVKDQFQIDLTHPDIKMHTLVTPNEDHIIFNPISANYKFSREAKHLALPPTVHYTWPLPEEEGAETVYDPDLVWISLNRTTNEVLAFTVNQKIDHIAPRLTEQDALRIGTSFLGKYIDQEITELHYMNVSRLRGTGITYEFCERRQGVILTNRVYRVKVNPWTGQVTGFYKHDARTNKKLPDLDTCISAEEAAEIFLGLYDVELEYVQIQYRRPGRKEKDPVPFPAYWLNYASSERYKYVDAMTKKPGKEFRLR</sequence>
<name>A0A220ML73_9BACL</name>
<accession>A0A220ML73</accession>